<evidence type="ECO:0000256" key="1">
    <source>
        <dbReference type="ARBA" id="ARBA00004251"/>
    </source>
</evidence>
<dbReference type="Pfam" id="PF07686">
    <property type="entry name" value="V-set"/>
    <property type="match status" value="1"/>
</dbReference>
<dbReference type="GO" id="GO:0009897">
    <property type="term" value="C:external side of plasma membrane"/>
    <property type="evidence" value="ECO:0007669"/>
    <property type="project" value="TreeGrafter"/>
</dbReference>
<dbReference type="PANTHER" id="PTHR25466:SF14">
    <property type="entry name" value="BUTYROPHILIN SUBFAMILY 2 MEMBER A2-LIKE-RELATED"/>
    <property type="match status" value="1"/>
</dbReference>
<keyword evidence="5 11" id="KW-1133">Transmembrane helix</keyword>
<comment type="subcellular location">
    <subcellularLocation>
        <location evidence="1">Cell membrane</location>
        <topology evidence="1">Single-pass type I membrane protein</topology>
    </subcellularLocation>
</comment>
<evidence type="ECO:0000256" key="3">
    <source>
        <dbReference type="ARBA" id="ARBA00022692"/>
    </source>
</evidence>
<protein>
    <recommendedName>
        <fullName evidence="13">Ig-like domain-containing protein</fullName>
    </recommendedName>
</protein>
<dbReference type="InterPro" id="IPR036179">
    <property type="entry name" value="Ig-like_dom_sf"/>
</dbReference>
<dbReference type="GO" id="GO:0042130">
    <property type="term" value="P:negative regulation of T cell proliferation"/>
    <property type="evidence" value="ECO:0007669"/>
    <property type="project" value="TreeGrafter"/>
</dbReference>
<dbReference type="GO" id="GO:0042102">
    <property type="term" value="P:positive regulation of T cell proliferation"/>
    <property type="evidence" value="ECO:0007669"/>
    <property type="project" value="TreeGrafter"/>
</dbReference>
<dbReference type="AlphaFoldDB" id="A0AAW0MQ51"/>
<feature type="domain" description="Ig-like" evidence="13">
    <location>
        <begin position="175"/>
        <end position="253"/>
    </location>
</feature>
<dbReference type="PANTHER" id="PTHR25466">
    <property type="entry name" value="T-LYMPHOCYTE ACTIVATION ANTIGEN"/>
    <property type="match status" value="1"/>
</dbReference>
<evidence type="ECO:0000256" key="11">
    <source>
        <dbReference type="SAM" id="Phobius"/>
    </source>
</evidence>
<keyword evidence="9" id="KW-0325">Glycoprotein</keyword>
<evidence type="ECO:0000256" key="9">
    <source>
        <dbReference type="ARBA" id="ARBA00023180"/>
    </source>
</evidence>
<dbReference type="GO" id="GO:0031295">
    <property type="term" value="P:T cell costimulation"/>
    <property type="evidence" value="ECO:0007669"/>
    <property type="project" value="TreeGrafter"/>
</dbReference>
<dbReference type="InterPro" id="IPR003599">
    <property type="entry name" value="Ig_sub"/>
</dbReference>
<proteinExistence type="predicted"/>
<evidence type="ECO:0000256" key="4">
    <source>
        <dbReference type="ARBA" id="ARBA00022729"/>
    </source>
</evidence>
<keyword evidence="8" id="KW-0675">Receptor</keyword>
<evidence type="ECO:0000313" key="15">
    <source>
        <dbReference type="Proteomes" id="UP001460270"/>
    </source>
</evidence>
<feature type="domain" description="Ig-like" evidence="13">
    <location>
        <begin position="33"/>
        <end position="100"/>
    </location>
</feature>
<dbReference type="EMBL" id="JBBPFD010000022">
    <property type="protein sequence ID" value="KAK7881257.1"/>
    <property type="molecule type" value="Genomic_DNA"/>
</dbReference>
<dbReference type="SMART" id="SM00409">
    <property type="entry name" value="IG"/>
    <property type="match status" value="2"/>
</dbReference>
<feature type="transmembrane region" description="Helical" evidence="11">
    <location>
        <begin position="263"/>
        <end position="286"/>
    </location>
</feature>
<accession>A0AAW0MQ51</accession>
<evidence type="ECO:0000256" key="8">
    <source>
        <dbReference type="ARBA" id="ARBA00023170"/>
    </source>
</evidence>
<organism evidence="14 15">
    <name type="scientific">Mugilogobius chulae</name>
    <name type="common">yellowstripe goby</name>
    <dbReference type="NCBI Taxonomy" id="88201"/>
    <lineage>
        <taxon>Eukaryota</taxon>
        <taxon>Metazoa</taxon>
        <taxon>Chordata</taxon>
        <taxon>Craniata</taxon>
        <taxon>Vertebrata</taxon>
        <taxon>Euteleostomi</taxon>
        <taxon>Actinopterygii</taxon>
        <taxon>Neopterygii</taxon>
        <taxon>Teleostei</taxon>
        <taxon>Neoteleostei</taxon>
        <taxon>Acanthomorphata</taxon>
        <taxon>Gobiaria</taxon>
        <taxon>Gobiiformes</taxon>
        <taxon>Gobioidei</taxon>
        <taxon>Gobiidae</taxon>
        <taxon>Gobionellinae</taxon>
        <taxon>Mugilogobius</taxon>
    </lineage>
</organism>
<dbReference type="GO" id="GO:0006955">
    <property type="term" value="P:immune response"/>
    <property type="evidence" value="ECO:0007669"/>
    <property type="project" value="TreeGrafter"/>
</dbReference>
<comment type="caution">
    <text evidence="14">The sequence shown here is derived from an EMBL/GenBank/DDBJ whole genome shotgun (WGS) entry which is preliminary data.</text>
</comment>
<gene>
    <name evidence="14" type="ORF">WMY93_029666</name>
</gene>
<keyword evidence="3 11" id="KW-0812">Transmembrane</keyword>
<dbReference type="GO" id="GO:0007166">
    <property type="term" value="P:cell surface receptor signaling pathway"/>
    <property type="evidence" value="ECO:0007669"/>
    <property type="project" value="TreeGrafter"/>
</dbReference>
<evidence type="ECO:0000313" key="14">
    <source>
        <dbReference type="EMBL" id="KAK7881257.1"/>
    </source>
</evidence>
<evidence type="ECO:0000256" key="2">
    <source>
        <dbReference type="ARBA" id="ARBA00022475"/>
    </source>
</evidence>
<evidence type="ECO:0000256" key="7">
    <source>
        <dbReference type="ARBA" id="ARBA00023157"/>
    </source>
</evidence>
<feature type="transmembrane region" description="Helical" evidence="11">
    <location>
        <begin position="319"/>
        <end position="343"/>
    </location>
</feature>
<evidence type="ECO:0000256" key="10">
    <source>
        <dbReference type="ARBA" id="ARBA00023319"/>
    </source>
</evidence>
<sequence length="356" mass="39580">MRLLLQICCFVFAVDALRKDVNWTCLYQRSCILPCEIPDEISQTTWSKDMLVVQMFPTSDHHQHGRYRNTTSLFVQELPHGNCSLLFNNMEPQDEGVYKCDTTGKSGDHQIYYIVQVNAPGEEVVISQSGDFLICSSERLHPKPQCHWSGTISNSTLQQDGHRLYSISSPVSVSGSEAQLSCGPAAAPVKSVSWMFNHSESIVEVSSQRQVSERWRPYVKNVSDSGDLSLENLSSDQLGRFTCVTRTDNETYTATVWLEKAPLSVTALTVAVIITAVLTAIALALYRCCQTAPEAPASDQRSPTEAPQDKSRAASLCSFILCFLLGLGSALPCHIFITAALLFKQHMDRQYKWVLT</sequence>
<reference evidence="15" key="1">
    <citation type="submission" date="2024-04" db="EMBL/GenBank/DDBJ databases">
        <title>Salinicola lusitanus LLJ914,a marine bacterium isolated from the Okinawa Trough.</title>
        <authorList>
            <person name="Li J."/>
        </authorList>
    </citation>
    <scope>NUCLEOTIDE SEQUENCE [LARGE SCALE GENOMIC DNA]</scope>
</reference>
<feature type="signal peptide" evidence="12">
    <location>
        <begin position="1"/>
        <end position="16"/>
    </location>
</feature>
<keyword evidence="6 11" id="KW-0472">Membrane</keyword>
<evidence type="ECO:0000256" key="12">
    <source>
        <dbReference type="SAM" id="SignalP"/>
    </source>
</evidence>
<keyword evidence="7" id="KW-1015">Disulfide bond</keyword>
<keyword evidence="10" id="KW-0393">Immunoglobulin domain</keyword>
<dbReference type="PROSITE" id="PS50835">
    <property type="entry name" value="IG_LIKE"/>
    <property type="match status" value="2"/>
</dbReference>
<evidence type="ECO:0000256" key="5">
    <source>
        <dbReference type="ARBA" id="ARBA00022989"/>
    </source>
</evidence>
<dbReference type="SUPFAM" id="SSF48726">
    <property type="entry name" value="Immunoglobulin"/>
    <property type="match status" value="2"/>
</dbReference>
<dbReference type="SMART" id="SM00408">
    <property type="entry name" value="IGc2"/>
    <property type="match status" value="2"/>
</dbReference>
<keyword evidence="2" id="KW-1003">Cell membrane</keyword>
<evidence type="ECO:0000256" key="6">
    <source>
        <dbReference type="ARBA" id="ARBA00023136"/>
    </source>
</evidence>
<dbReference type="InterPro" id="IPR007110">
    <property type="entry name" value="Ig-like_dom"/>
</dbReference>
<feature type="chain" id="PRO_5043396167" description="Ig-like domain-containing protein" evidence="12">
    <location>
        <begin position="17"/>
        <end position="356"/>
    </location>
</feature>
<dbReference type="GO" id="GO:0071222">
    <property type="term" value="P:cellular response to lipopolysaccharide"/>
    <property type="evidence" value="ECO:0007669"/>
    <property type="project" value="TreeGrafter"/>
</dbReference>
<dbReference type="Proteomes" id="UP001460270">
    <property type="component" value="Unassembled WGS sequence"/>
</dbReference>
<keyword evidence="15" id="KW-1185">Reference proteome</keyword>
<dbReference type="InterPro" id="IPR013106">
    <property type="entry name" value="Ig_V-set"/>
</dbReference>
<dbReference type="InterPro" id="IPR013783">
    <property type="entry name" value="Ig-like_fold"/>
</dbReference>
<dbReference type="Gene3D" id="2.60.40.10">
    <property type="entry name" value="Immunoglobulins"/>
    <property type="match status" value="2"/>
</dbReference>
<dbReference type="InterPro" id="IPR003598">
    <property type="entry name" value="Ig_sub2"/>
</dbReference>
<evidence type="ECO:0000259" key="13">
    <source>
        <dbReference type="PROSITE" id="PS50835"/>
    </source>
</evidence>
<dbReference type="InterPro" id="IPR051713">
    <property type="entry name" value="T-cell_Activation_Regulation"/>
</dbReference>
<name>A0AAW0MQ51_9GOBI</name>
<keyword evidence="4 12" id="KW-0732">Signal</keyword>